<dbReference type="InterPro" id="IPR015017">
    <property type="entry name" value="DUF1904"/>
</dbReference>
<accession>A0ABM8ZV44</accession>
<name>A0ABM8ZV44_9VIBR</name>
<dbReference type="SUPFAM" id="SSF55331">
    <property type="entry name" value="Tautomerase/MIF"/>
    <property type="match status" value="1"/>
</dbReference>
<evidence type="ECO:0000313" key="1">
    <source>
        <dbReference type="EMBL" id="CAH0534201.1"/>
    </source>
</evidence>
<dbReference type="Gene3D" id="3.30.429.10">
    <property type="entry name" value="Macrophage Migration Inhibitory Factor"/>
    <property type="match status" value="1"/>
</dbReference>
<sequence length="111" mass="12707">MPHLRFRGIEADTLQTISTDLVDALVPLMNSPRLDFTLEQVHSTFVFDGEVHGNRYPFVELFWFDRGQDVQDKVAQLITEHLRAALPAVDNIAVIFYPLTPAGYYDNGQHY</sequence>
<dbReference type="InterPro" id="IPR014347">
    <property type="entry name" value="Tautomerase/MIF_sf"/>
</dbReference>
<keyword evidence="2" id="KW-1185">Reference proteome</keyword>
<reference evidence="1" key="1">
    <citation type="submission" date="2021-11" db="EMBL/GenBank/DDBJ databases">
        <authorList>
            <person name="Rodrigo-Torres L."/>
            <person name="Arahal R. D."/>
            <person name="Lucena T."/>
        </authorList>
    </citation>
    <scope>NUCLEOTIDE SEQUENCE</scope>
    <source>
        <strain evidence="1">CECT 7929</strain>
    </source>
</reference>
<dbReference type="EMBL" id="CAKLDI010000001">
    <property type="protein sequence ID" value="CAH0534201.1"/>
    <property type="molecule type" value="Genomic_DNA"/>
</dbReference>
<evidence type="ECO:0008006" key="3">
    <source>
        <dbReference type="Google" id="ProtNLM"/>
    </source>
</evidence>
<organism evidence="1 2">
    <name type="scientific">Vibrio stylophorae</name>
    <dbReference type="NCBI Taxonomy" id="659351"/>
    <lineage>
        <taxon>Bacteria</taxon>
        <taxon>Pseudomonadati</taxon>
        <taxon>Pseudomonadota</taxon>
        <taxon>Gammaproteobacteria</taxon>
        <taxon>Vibrionales</taxon>
        <taxon>Vibrionaceae</taxon>
        <taxon>Vibrio</taxon>
    </lineage>
</organism>
<dbReference type="Pfam" id="PF08921">
    <property type="entry name" value="DUF1904"/>
    <property type="match status" value="1"/>
</dbReference>
<dbReference type="Proteomes" id="UP000838672">
    <property type="component" value="Unassembled WGS sequence"/>
</dbReference>
<evidence type="ECO:0000313" key="2">
    <source>
        <dbReference type="Proteomes" id="UP000838672"/>
    </source>
</evidence>
<comment type="caution">
    <text evidence="1">The sequence shown here is derived from an EMBL/GenBank/DDBJ whole genome shotgun (WGS) entry which is preliminary data.</text>
</comment>
<dbReference type="RefSeq" id="WP_237466597.1">
    <property type="nucleotide sequence ID" value="NZ_CAKLDI010000001.1"/>
</dbReference>
<proteinExistence type="predicted"/>
<protein>
    <recommendedName>
        <fullName evidence="3">DUF1904 domain-containing protein</fullName>
    </recommendedName>
</protein>
<gene>
    <name evidence="1" type="ORF">VST7929_02109</name>
</gene>